<keyword evidence="3" id="KW-1185">Reference proteome</keyword>
<evidence type="ECO:0000259" key="1">
    <source>
        <dbReference type="SMART" id="SM00530"/>
    </source>
</evidence>
<dbReference type="RefSeq" id="WP_323451959.1">
    <property type="nucleotide sequence ID" value="NZ_LC735414.1"/>
</dbReference>
<reference evidence="2 3" key="1">
    <citation type="submission" date="2022-10" db="EMBL/GenBank/DDBJ databases">
        <title>Draft genome sequence of Streptomyces sp. YSPA8.</title>
        <authorList>
            <person name="Moriuchi R."/>
            <person name="Dohra H."/>
            <person name="Yamamura H."/>
            <person name="Kodani S."/>
        </authorList>
    </citation>
    <scope>NUCLEOTIDE SEQUENCE [LARGE SCALE GENOMIC DNA]</scope>
    <source>
        <strain evidence="2 3">YSPA8</strain>
        <plasmid evidence="2 3">pYSPA8-1</plasmid>
    </source>
</reference>
<evidence type="ECO:0000313" key="2">
    <source>
        <dbReference type="EMBL" id="BDT39476.1"/>
    </source>
</evidence>
<evidence type="ECO:0000313" key="3">
    <source>
        <dbReference type="Proteomes" id="UP001291653"/>
    </source>
</evidence>
<keyword evidence="2" id="KW-0614">Plasmid</keyword>
<sequence>MAVLTVTRGWDVREAPDDTPAQYVARGTWPDAVLSETAPPSAHIAQAVARRLRDVLHAEAMSGREAARAVGISHVTIGRILKGDGLPDARTVFLLEVALRHSVWPVDFHQDYRLRVLDENGPQPGAYPAGAQPDLPDRPVTTPATRVILRGMAAGQTHAEIGAEIGINPRTVGKRLANVYDALDIPPGDTFRLGLWWASSAERLKD</sequence>
<proteinExistence type="predicted"/>
<dbReference type="InterPro" id="IPR010982">
    <property type="entry name" value="Lambda_DNA-bd_dom_sf"/>
</dbReference>
<gene>
    <name evidence="2" type="ORF">SYYSPA8_36790</name>
</gene>
<dbReference type="SMART" id="SM00530">
    <property type="entry name" value="HTH_XRE"/>
    <property type="match status" value="1"/>
</dbReference>
<dbReference type="InterPro" id="IPR001387">
    <property type="entry name" value="Cro/C1-type_HTH"/>
</dbReference>
<organism evidence="2 3">
    <name type="scientific">Streptomyces yaizuensis</name>
    <dbReference type="NCBI Taxonomy" id="2989713"/>
    <lineage>
        <taxon>Bacteria</taxon>
        <taxon>Bacillati</taxon>
        <taxon>Actinomycetota</taxon>
        <taxon>Actinomycetes</taxon>
        <taxon>Kitasatosporales</taxon>
        <taxon>Streptomycetaceae</taxon>
        <taxon>Streptomyces</taxon>
    </lineage>
</organism>
<feature type="domain" description="HTH cro/C1-type" evidence="1">
    <location>
        <begin position="51"/>
        <end position="105"/>
    </location>
</feature>
<accession>A0AA86M793</accession>
<protein>
    <recommendedName>
        <fullName evidence="1">HTH cro/C1-type domain-containing protein</fullName>
    </recommendedName>
</protein>
<dbReference type="InterPro" id="IPR016032">
    <property type="entry name" value="Sig_transdc_resp-reg_C-effctor"/>
</dbReference>
<dbReference type="CDD" id="cd00093">
    <property type="entry name" value="HTH_XRE"/>
    <property type="match status" value="1"/>
</dbReference>
<dbReference type="SUPFAM" id="SSF46894">
    <property type="entry name" value="C-terminal effector domain of the bipartite response regulators"/>
    <property type="match status" value="1"/>
</dbReference>
<dbReference type="GO" id="GO:0003677">
    <property type="term" value="F:DNA binding"/>
    <property type="evidence" value="ECO:0007669"/>
    <property type="project" value="InterPro"/>
</dbReference>
<dbReference type="GO" id="GO:0006355">
    <property type="term" value="P:regulation of DNA-templated transcription"/>
    <property type="evidence" value="ECO:0007669"/>
    <property type="project" value="InterPro"/>
</dbReference>
<dbReference type="Gene3D" id="1.10.260.40">
    <property type="entry name" value="lambda repressor-like DNA-binding domains"/>
    <property type="match status" value="1"/>
</dbReference>
<dbReference type="AlphaFoldDB" id="A0AA86M793"/>
<dbReference type="Gene3D" id="1.10.10.10">
    <property type="entry name" value="Winged helix-like DNA-binding domain superfamily/Winged helix DNA-binding domain"/>
    <property type="match status" value="1"/>
</dbReference>
<geneLocation type="plasmid" evidence="2 3">
    <name>pYSPA8-1</name>
</geneLocation>
<dbReference type="InterPro" id="IPR036388">
    <property type="entry name" value="WH-like_DNA-bd_sf"/>
</dbReference>
<dbReference type="Pfam" id="PF01381">
    <property type="entry name" value="HTH_3"/>
    <property type="match status" value="1"/>
</dbReference>
<name>A0AA86M793_9ACTN</name>
<dbReference type="SUPFAM" id="SSF47413">
    <property type="entry name" value="lambda repressor-like DNA-binding domains"/>
    <property type="match status" value="1"/>
</dbReference>
<dbReference type="Proteomes" id="UP001291653">
    <property type="component" value="Plasmid pYSPA8-1"/>
</dbReference>
<dbReference type="EMBL" id="LC735414">
    <property type="protein sequence ID" value="BDT39476.1"/>
    <property type="molecule type" value="Genomic_DNA"/>
</dbReference>